<dbReference type="PROSITE" id="PS51257">
    <property type="entry name" value="PROKAR_LIPOPROTEIN"/>
    <property type="match status" value="1"/>
</dbReference>
<accession>A0A1M6PNN9</accession>
<dbReference type="EMBL" id="FRAJ01000009">
    <property type="protein sequence ID" value="SHK09549.1"/>
    <property type="molecule type" value="Genomic_DNA"/>
</dbReference>
<evidence type="ECO:0000313" key="3">
    <source>
        <dbReference type="Proteomes" id="UP000184082"/>
    </source>
</evidence>
<keyword evidence="3" id="KW-1185">Reference proteome</keyword>
<feature type="transmembrane region" description="Helical" evidence="1">
    <location>
        <begin position="12"/>
        <end position="29"/>
    </location>
</feature>
<feature type="transmembrane region" description="Helical" evidence="1">
    <location>
        <begin position="49"/>
        <end position="68"/>
    </location>
</feature>
<dbReference type="Proteomes" id="UP000184082">
    <property type="component" value="Unassembled WGS sequence"/>
</dbReference>
<keyword evidence="1" id="KW-0472">Membrane</keyword>
<keyword evidence="1" id="KW-0812">Transmembrane</keyword>
<proteinExistence type="predicted"/>
<name>A0A1M6PNN9_9FIRM</name>
<organism evidence="2 3">
    <name type="scientific">Caminicella sporogenes DSM 14501</name>
    <dbReference type="NCBI Taxonomy" id="1121266"/>
    <lineage>
        <taxon>Bacteria</taxon>
        <taxon>Bacillati</taxon>
        <taxon>Bacillota</taxon>
        <taxon>Clostridia</taxon>
        <taxon>Peptostreptococcales</taxon>
        <taxon>Caminicellaceae</taxon>
        <taxon>Caminicella</taxon>
    </lineage>
</organism>
<keyword evidence="1" id="KW-1133">Transmembrane helix</keyword>
<dbReference type="RefSeq" id="WP_072966652.1">
    <property type="nucleotide sequence ID" value="NZ_FRAJ01000009.1"/>
</dbReference>
<protein>
    <submittedName>
        <fullName evidence="2">Uncharacterized protein</fullName>
    </submittedName>
</protein>
<dbReference type="STRING" id="1121266.SAMN02745883_01244"/>
<dbReference type="NCBIfam" id="NF042414">
    <property type="entry name" value="CLC_0170_fam"/>
    <property type="match status" value="1"/>
</dbReference>
<dbReference type="InterPro" id="IPR049971">
    <property type="entry name" value="CLC_0170-like"/>
</dbReference>
<evidence type="ECO:0000313" key="2">
    <source>
        <dbReference type="EMBL" id="SHK09549.1"/>
    </source>
</evidence>
<dbReference type="AlphaFoldDB" id="A0A1M6PNN9"/>
<evidence type="ECO:0000256" key="1">
    <source>
        <dbReference type="SAM" id="Phobius"/>
    </source>
</evidence>
<gene>
    <name evidence="2" type="ORF">SAMN02745883_01244</name>
</gene>
<sequence>MGKIFHKIKELTTIYFFMIMIIAIVYGCTTDMKYLRKKKLKREIKICKIIMYGYLILGTFLFIITKFIL</sequence>
<reference evidence="2 3" key="1">
    <citation type="submission" date="2016-11" db="EMBL/GenBank/DDBJ databases">
        <authorList>
            <person name="Jaros S."/>
            <person name="Januszkiewicz K."/>
            <person name="Wedrychowicz H."/>
        </authorList>
    </citation>
    <scope>NUCLEOTIDE SEQUENCE [LARGE SCALE GENOMIC DNA]</scope>
    <source>
        <strain evidence="2 3">DSM 14501</strain>
    </source>
</reference>